<feature type="binding site" evidence="12">
    <location>
        <position position="288"/>
    </location>
    <ligand>
        <name>K(+)</name>
        <dbReference type="ChEBI" id="CHEBI:29103"/>
    </ligand>
</feature>
<feature type="binding site" evidence="12">
    <location>
        <position position="185"/>
    </location>
    <ligand>
        <name>ATP</name>
        <dbReference type="ChEBI" id="CHEBI:30616"/>
    </ligand>
</feature>
<gene>
    <name evidence="12 14" type="primary">rbsK</name>
    <name evidence="14" type="ORF">ACFSDX_24400</name>
</gene>
<reference evidence="15" key="1">
    <citation type="journal article" date="2019" name="Int. J. Syst. Evol. Microbiol.">
        <title>The Global Catalogue of Microorganisms (GCM) 10K type strain sequencing project: providing services to taxonomists for standard genome sequencing and annotation.</title>
        <authorList>
            <consortium name="The Broad Institute Genomics Platform"/>
            <consortium name="The Broad Institute Genome Sequencing Center for Infectious Disease"/>
            <person name="Wu L."/>
            <person name="Ma J."/>
        </authorList>
    </citation>
    <scope>NUCLEOTIDE SEQUENCE [LARGE SCALE GENOMIC DNA]</scope>
    <source>
        <strain evidence="15">CGMCC 1.15795</strain>
    </source>
</reference>
<keyword evidence="8 12" id="KW-0067">ATP-binding</keyword>
<evidence type="ECO:0000256" key="7">
    <source>
        <dbReference type="ARBA" id="ARBA00022777"/>
    </source>
</evidence>
<evidence type="ECO:0000256" key="5">
    <source>
        <dbReference type="ARBA" id="ARBA00022723"/>
    </source>
</evidence>
<feature type="binding site" evidence="12">
    <location>
        <begin position="40"/>
        <end position="44"/>
    </location>
    <ligand>
        <name>substrate</name>
    </ligand>
</feature>
<evidence type="ECO:0000256" key="12">
    <source>
        <dbReference type="HAMAP-Rule" id="MF_01987"/>
    </source>
</evidence>
<dbReference type="Proteomes" id="UP001597197">
    <property type="component" value="Unassembled WGS sequence"/>
</dbReference>
<name>A0ABW4R154_9BACT</name>
<comment type="similarity">
    <text evidence="1">Belongs to the carbohydrate kinase pfkB family.</text>
</comment>
<feature type="binding site" evidence="12">
    <location>
        <position position="277"/>
    </location>
    <ligand>
        <name>ATP</name>
        <dbReference type="ChEBI" id="CHEBI:30616"/>
    </ligand>
</feature>
<feature type="binding site" evidence="12">
    <location>
        <position position="283"/>
    </location>
    <ligand>
        <name>K(+)</name>
        <dbReference type="ChEBI" id="CHEBI:29103"/>
    </ligand>
</feature>
<dbReference type="PANTHER" id="PTHR10584:SF166">
    <property type="entry name" value="RIBOKINASE"/>
    <property type="match status" value="1"/>
</dbReference>
<dbReference type="EMBL" id="JBHUFD010000019">
    <property type="protein sequence ID" value="MFD1875596.1"/>
    <property type="molecule type" value="Genomic_DNA"/>
</dbReference>
<dbReference type="PRINTS" id="PR00990">
    <property type="entry name" value="RIBOKINASE"/>
</dbReference>
<sequence>MNRPILVIGSANTDMVITTKYFPRPGETVLGEQFLINPGGKGANQAVAAARLGGQVTFITKFGADLFGDQGRAQLLREGIVTNYILSDPDHPSGVALITVDEHGENSIVVAPGANATLSPADLDSANQPFAECALVLMQLEIPLPTVLAAARMATTLQRRIILNPAPAQALPDELLRQLFLITPNESEAEILTGIAITDAMSLEAAAQALLAKGVQNVVITLGGEGAYLRTTAGGQHLPAVRTQPVDTTAAGDVFNGALAVALTEGDDLAAAVAFANQAAAISVTRLGAQASAPYREELSAERAVPSAAGAPHPQL</sequence>
<feature type="active site" description="Proton acceptor" evidence="12">
    <location>
        <position position="253"/>
    </location>
</feature>
<feature type="binding site" evidence="12">
    <location>
        <begin position="252"/>
        <end position="253"/>
    </location>
    <ligand>
        <name>ATP</name>
        <dbReference type="ChEBI" id="CHEBI:30616"/>
    </ligand>
</feature>
<keyword evidence="4 12" id="KW-0808">Transferase</keyword>
<evidence type="ECO:0000256" key="6">
    <source>
        <dbReference type="ARBA" id="ARBA00022741"/>
    </source>
</evidence>
<dbReference type="RefSeq" id="WP_382318460.1">
    <property type="nucleotide sequence ID" value="NZ_JBHUFD010000019.1"/>
</dbReference>
<comment type="similarity">
    <text evidence="12">Belongs to the carbohydrate kinase PfkB family. Ribokinase subfamily.</text>
</comment>
<feature type="domain" description="Carbohydrate kinase PfkB" evidence="13">
    <location>
        <begin position="5"/>
        <end position="294"/>
    </location>
</feature>
<dbReference type="Pfam" id="PF00294">
    <property type="entry name" value="PfkB"/>
    <property type="match status" value="1"/>
</dbReference>
<evidence type="ECO:0000256" key="3">
    <source>
        <dbReference type="ARBA" id="ARBA00016943"/>
    </source>
</evidence>
<evidence type="ECO:0000256" key="4">
    <source>
        <dbReference type="ARBA" id="ARBA00022679"/>
    </source>
</evidence>
<dbReference type="Gene3D" id="3.40.1190.20">
    <property type="match status" value="1"/>
</dbReference>
<comment type="function">
    <text evidence="12">Catalyzes the phosphorylation of ribose at O-5 in a reaction requiring ATP and magnesium. The resulting D-ribose-5-phosphate can then be used either for sythesis of nucleotides, histidine, and tryptophan, or as a component of the pentose phosphate pathway.</text>
</comment>
<evidence type="ECO:0000313" key="15">
    <source>
        <dbReference type="Proteomes" id="UP001597197"/>
    </source>
</evidence>
<dbReference type="GO" id="GO:0004747">
    <property type="term" value="F:ribokinase activity"/>
    <property type="evidence" value="ECO:0007669"/>
    <property type="project" value="UniProtKB-EC"/>
</dbReference>
<dbReference type="InterPro" id="IPR002139">
    <property type="entry name" value="Ribo/fructo_kinase"/>
</dbReference>
<dbReference type="PANTHER" id="PTHR10584">
    <property type="entry name" value="SUGAR KINASE"/>
    <property type="match status" value="1"/>
</dbReference>
<dbReference type="InterPro" id="IPR029056">
    <property type="entry name" value="Ribokinase-like"/>
</dbReference>
<dbReference type="EC" id="2.7.1.15" evidence="2 12"/>
<evidence type="ECO:0000256" key="8">
    <source>
        <dbReference type="ARBA" id="ARBA00022840"/>
    </source>
</evidence>
<feature type="binding site" evidence="12">
    <location>
        <begin position="221"/>
        <end position="226"/>
    </location>
    <ligand>
        <name>ATP</name>
        <dbReference type="ChEBI" id="CHEBI:30616"/>
    </ligand>
</feature>
<comment type="subunit">
    <text evidence="12">Homodimer.</text>
</comment>
<evidence type="ECO:0000256" key="9">
    <source>
        <dbReference type="ARBA" id="ARBA00022842"/>
    </source>
</evidence>
<comment type="caution">
    <text evidence="14">The sequence shown here is derived from an EMBL/GenBank/DDBJ whole genome shotgun (WGS) entry which is preliminary data.</text>
</comment>
<keyword evidence="15" id="KW-1185">Reference proteome</keyword>
<comment type="cofactor">
    <cofactor evidence="12">
        <name>Mg(2+)</name>
        <dbReference type="ChEBI" id="CHEBI:18420"/>
    </cofactor>
    <text evidence="12">Requires a divalent cation, most likely magnesium in vivo, as an electrophilic catalyst to aid phosphoryl group transfer. It is the chelate of the metal and the nucleotide that is the actual substrate.</text>
</comment>
<dbReference type="PROSITE" id="PS00584">
    <property type="entry name" value="PFKB_KINASES_2"/>
    <property type="match status" value="1"/>
</dbReference>
<keyword evidence="11 12" id="KW-0119">Carbohydrate metabolism</keyword>
<feature type="binding site" evidence="12">
    <location>
        <position position="292"/>
    </location>
    <ligand>
        <name>K(+)</name>
        <dbReference type="ChEBI" id="CHEBI:29103"/>
    </ligand>
</feature>
<dbReference type="SUPFAM" id="SSF53613">
    <property type="entry name" value="Ribokinase-like"/>
    <property type="match status" value="1"/>
</dbReference>
<feature type="binding site" evidence="12">
    <location>
        <position position="286"/>
    </location>
    <ligand>
        <name>K(+)</name>
        <dbReference type="ChEBI" id="CHEBI:29103"/>
    </ligand>
</feature>
<comment type="subcellular location">
    <subcellularLocation>
        <location evidence="12">Cytoplasm</location>
    </subcellularLocation>
</comment>
<dbReference type="CDD" id="cd01174">
    <property type="entry name" value="ribokinase"/>
    <property type="match status" value="1"/>
</dbReference>
<keyword evidence="10 12" id="KW-0630">Potassium</keyword>
<proteinExistence type="inferred from homology"/>
<dbReference type="InterPro" id="IPR002173">
    <property type="entry name" value="Carboh/pur_kinase_PfkB_CS"/>
</dbReference>
<feature type="binding site" evidence="12">
    <location>
        <position position="141"/>
    </location>
    <ligand>
        <name>substrate</name>
    </ligand>
</feature>
<keyword evidence="6 12" id="KW-0547">Nucleotide-binding</keyword>
<dbReference type="InterPro" id="IPR011611">
    <property type="entry name" value="PfkB_dom"/>
</dbReference>
<accession>A0ABW4R154</accession>
<dbReference type="HAMAP" id="MF_01987">
    <property type="entry name" value="Ribokinase"/>
    <property type="match status" value="1"/>
</dbReference>
<dbReference type="NCBIfam" id="NF008353">
    <property type="entry name" value="PRK11142.1"/>
    <property type="match status" value="1"/>
</dbReference>
<comment type="caution">
    <text evidence="12">Lacks conserved residue(s) required for the propagation of feature annotation.</text>
</comment>
<protein>
    <recommendedName>
        <fullName evidence="3 12">Ribokinase</fullName>
        <shortName evidence="12">RK</shortName>
        <ecNumber evidence="2 12">2.7.1.15</ecNumber>
    </recommendedName>
</protein>
<evidence type="ECO:0000256" key="10">
    <source>
        <dbReference type="ARBA" id="ARBA00022958"/>
    </source>
</evidence>
<comment type="catalytic activity">
    <reaction evidence="12">
        <text>D-ribose + ATP = D-ribose 5-phosphate + ADP + H(+)</text>
        <dbReference type="Rhea" id="RHEA:13697"/>
        <dbReference type="ChEBI" id="CHEBI:15378"/>
        <dbReference type="ChEBI" id="CHEBI:30616"/>
        <dbReference type="ChEBI" id="CHEBI:47013"/>
        <dbReference type="ChEBI" id="CHEBI:78346"/>
        <dbReference type="ChEBI" id="CHEBI:456216"/>
        <dbReference type="EC" id="2.7.1.15"/>
    </reaction>
</comment>
<feature type="binding site" evidence="12">
    <location>
        <begin position="12"/>
        <end position="14"/>
    </location>
    <ligand>
        <name>substrate</name>
    </ligand>
</feature>
<keyword evidence="5 12" id="KW-0479">Metal-binding</keyword>
<dbReference type="NCBIfam" id="TIGR02152">
    <property type="entry name" value="D_ribokin_bact"/>
    <property type="match status" value="1"/>
</dbReference>
<keyword evidence="7 12" id="KW-0418">Kinase</keyword>
<feature type="binding site" evidence="12">
    <location>
        <position position="249"/>
    </location>
    <ligand>
        <name>K(+)</name>
        <dbReference type="ChEBI" id="CHEBI:29103"/>
    </ligand>
</feature>
<keyword evidence="12" id="KW-0963">Cytoplasm</keyword>
<evidence type="ECO:0000256" key="11">
    <source>
        <dbReference type="ARBA" id="ARBA00023277"/>
    </source>
</evidence>
<comment type="pathway">
    <text evidence="12">Carbohydrate metabolism; D-ribose degradation; D-ribose 5-phosphate from beta-D-ribopyranose: step 2/2.</text>
</comment>
<organism evidence="14 15">
    <name type="scientific">Hymenobacter bucti</name>
    <dbReference type="NCBI Taxonomy" id="1844114"/>
    <lineage>
        <taxon>Bacteria</taxon>
        <taxon>Pseudomonadati</taxon>
        <taxon>Bacteroidota</taxon>
        <taxon>Cytophagia</taxon>
        <taxon>Cytophagales</taxon>
        <taxon>Hymenobacteraceae</taxon>
        <taxon>Hymenobacter</taxon>
    </lineage>
</organism>
<evidence type="ECO:0000256" key="1">
    <source>
        <dbReference type="ARBA" id="ARBA00005380"/>
    </source>
</evidence>
<dbReference type="InterPro" id="IPR011877">
    <property type="entry name" value="Ribokinase"/>
</dbReference>
<comment type="activity regulation">
    <text evidence="12">Activated by a monovalent cation that binds near, but not in, the active site. The most likely occupant of the site in vivo is potassium. Ion binding induces a conformational change that may alter substrate affinity.</text>
</comment>
<keyword evidence="9 12" id="KW-0460">Magnesium</keyword>
<evidence type="ECO:0000256" key="2">
    <source>
        <dbReference type="ARBA" id="ARBA00012035"/>
    </source>
</evidence>
<feature type="binding site" evidence="12">
    <location>
        <position position="247"/>
    </location>
    <ligand>
        <name>K(+)</name>
        <dbReference type="ChEBI" id="CHEBI:29103"/>
    </ligand>
</feature>
<evidence type="ECO:0000259" key="13">
    <source>
        <dbReference type="Pfam" id="PF00294"/>
    </source>
</evidence>
<feature type="binding site" evidence="12">
    <location>
        <position position="253"/>
    </location>
    <ligand>
        <name>substrate</name>
    </ligand>
</feature>
<evidence type="ECO:0000313" key="14">
    <source>
        <dbReference type="EMBL" id="MFD1875596.1"/>
    </source>
</evidence>